<keyword evidence="8" id="KW-1185">Reference proteome</keyword>
<feature type="compositionally biased region" description="Basic and acidic residues" evidence="5">
    <location>
        <begin position="658"/>
        <end position="667"/>
    </location>
</feature>
<gene>
    <name evidence="7" type="ORF">EII10_02500</name>
</gene>
<feature type="region of interest" description="Disordered" evidence="5">
    <location>
        <begin position="638"/>
        <end position="685"/>
    </location>
</feature>
<dbReference type="AlphaFoldDB" id="A0A3P1V837"/>
<feature type="coiled-coil region" evidence="4">
    <location>
        <begin position="752"/>
        <end position="813"/>
    </location>
</feature>
<dbReference type="InterPro" id="IPR038729">
    <property type="entry name" value="Rad50/SbcC_AAA"/>
</dbReference>
<protein>
    <recommendedName>
        <fullName evidence="3">Nuclease SbcCD subunit C</fullName>
    </recommendedName>
</protein>
<reference evidence="7 8" key="1">
    <citation type="submission" date="2018-11" db="EMBL/GenBank/DDBJ databases">
        <title>Genomes From Bacteria Associated with the Canine Oral Cavity: a Test Case for Automated Genome-Based Taxonomic Assignment.</title>
        <authorList>
            <person name="Coil D.A."/>
            <person name="Jospin G."/>
            <person name="Darling A.E."/>
            <person name="Wallis C."/>
            <person name="Davis I.J."/>
            <person name="Harris S."/>
            <person name="Eisen J.A."/>
            <person name="Holcombe L.J."/>
            <person name="O'Flynn C."/>
        </authorList>
    </citation>
    <scope>NUCLEOTIDE SEQUENCE [LARGE SCALE GENOMIC DNA]</scope>
    <source>
        <strain evidence="7 8">OH5050</strain>
    </source>
</reference>
<evidence type="ECO:0000259" key="6">
    <source>
        <dbReference type="Pfam" id="PF13476"/>
    </source>
</evidence>
<accession>A0A3P1V837</accession>
<comment type="caution">
    <text evidence="7">The sequence shown here is derived from an EMBL/GenBank/DDBJ whole genome shotgun (WGS) entry which is preliminary data.</text>
</comment>
<feature type="region of interest" description="Disordered" evidence="5">
    <location>
        <begin position="227"/>
        <end position="248"/>
    </location>
</feature>
<feature type="compositionally biased region" description="Basic and acidic residues" evidence="5">
    <location>
        <begin position="674"/>
        <end position="685"/>
    </location>
</feature>
<feature type="compositionally biased region" description="Low complexity" evidence="5">
    <location>
        <begin position="456"/>
        <end position="477"/>
    </location>
</feature>
<feature type="compositionally biased region" description="Basic and acidic residues" evidence="5">
    <location>
        <begin position="278"/>
        <end position="292"/>
    </location>
</feature>
<dbReference type="Proteomes" id="UP000271272">
    <property type="component" value="Unassembled WGS sequence"/>
</dbReference>
<feature type="region of interest" description="Disordered" evidence="5">
    <location>
        <begin position="456"/>
        <end position="482"/>
    </location>
</feature>
<dbReference type="Pfam" id="PF13558">
    <property type="entry name" value="SbcC_Walker_B"/>
    <property type="match status" value="1"/>
</dbReference>
<evidence type="ECO:0000256" key="2">
    <source>
        <dbReference type="ARBA" id="ARBA00011322"/>
    </source>
</evidence>
<dbReference type="PANTHER" id="PTHR32114:SF2">
    <property type="entry name" value="ABC TRANSPORTER ABCH.3"/>
    <property type="match status" value="1"/>
</dbReference>
<dbReference type="GO" id="GO:0006302">
    <property type="term" value="P:double-strand break repair"/>
    <property type="evidence" value="ECO:0007669"/>
    <property type="project" value="InterPro"/>
</dbReference>
<dbReference type="OrthoDB" id="9795626at2"/>
<evidence type="ECO:0000256" key="1">
    <source>
        <dbReference type="ARBA" id="ARBA00006930"/>
    </source>
</evidence>
<evidence type="ECO:0000256" key="5">
    <source>
        <dbReference type="SAM" id="MobiDB-lite"/>
    </source>
</evidence>
<feature type="coiled-coil region" evidence="4">
    <location>
        <begin position="504"/>
        <end position="609"/>
    </location>
</feature>
<keyword evidence="4" id="KW-0175">Coiled coil</keyword>
<feature type="coiled-coil region" evidence="4">
    <location>
        <begin position="872"/>
        <end position="899"/>
    </location>
</feature>
<dbReference type="SUPFAM" id="SSF52540">
    <property type="entry name" value="P-loop containing nucleoside triphosphate hydrolases"/>
    <property type="match status" value="1"/>
</dbReference>
<feature type="region of interest" description="Disordered" evidence="5">
    <location>
        <begin position="372"/>
        <end position="425"/>
    </location>
</feature>
<dbReference type="EMBL" id="RQZC01000002">
    <property type="protein sequence ID" value="RRD30309.1"/>
    <property type="molecule type" value="Genomic_DNA"/>
</dbReference>
<evidence type="ECO:0000256" key="3">
    <source>
        <dbReference type="ARBA" id="ARBA00013368"/>
    </source>
</evidence>
<comment type="subunit">
    <text evidence="2">Heterodimer of SbcC and SbcD.</text>
</comment>
<evidence type="ECO:0000256" key="4">
    <source>
        <dbReference type="SAM" id="Coils"/>
    </source>
</evidence>
<organism evidence="7 8">
    <name type="scientific">Actinomyces bowdenii</name>
    <dbReference type="NCBI Taxonomy" id="131109"/>
    <lineage>
        <taxon>Bacteria</taxon>
        <taxon>Bacillati</taxon>
        <taxon>Actinomycetota</taxon>
        <taxon>Actinomycetes</taxon>
        <taxon>Actinomycetales</taxon>
        <taxon>Actinomycetaceae</taxon>
        <taxon>Actinomyces</taxon>
    </lineage>
</organism>
<sequence length="1112" mass="118363">MRIHSLTMSGIGPYAGTETIDFDAFGDCGRFLLTGPTGSGKTTIIDAIVFALYGDVADSSDSSKDRMRSTLVGPEAGSCVELVFSTTAGIHRVRRTPAYERAKRRGQGTTIEHGSVKLWRLSAVGGEALGEPVIRVGEADAEIARLIGLSREQFTQTVVLPQGKFARFLRADSTQRQGLLKDVFGTGIYDAIQDQLAREARAGSAAVERAAGTLSTQARSLAREPLLAPQPMQDPPPEPDPPAVLGPSECLGERLEAATATAVPDLRALRAITGRARELSTRQVEQARDRASRAAARAAQARQAQEEARSLHERLERRRRLLAEQRALEEHAQEHAREAERLHDAERAARLAPSLRSAQAAQERALDAVGDLDGLTAAGPGSPRAAITPPSGAPGAASAPAPQAPVPARSQARPEASLEAQWQAQQEAHEELLRLAAPPAGEVRRWLEGMTAPVTAAAAQDSPPQAAAGPGAAPGRAVSTRDLDERAHRLRAQHGGLEGLLALESHLGERAQELSARREELELRAQGQERQAAHLAERPQQRTALAQELEAARAAQERLPGLEAEHRRAGEQHRAATTAQGLAAELTGREEALAEAAEAATRAAEAVARTRMRWISSQAGALAGELVEGEPCPVCGSTDHPEPAAPPTQGASRAQVEAAERVQHQADEALSAARQERDSCRSRYEEARRASEGLAVEHSALSLQQAATALSTAQEEAERVPVLAQRLEDFDSATEALRVAHEQAASALAASRSRLEAERDRLVEDQRRCEQARGPWPSVAARAADLLDQARQAEEASRAISTATTSLDALQEAREDLARTLAEEGFTSAEQARSASVDAAARAALAQRVQEARSARERIRHALADPLIAALTGQEEDALEQADEALAGAEAEHEAAAARHARAAEAHAHLERACTGVEEAASAHEEAVGASAALLRVAALARGDNPAGTTLATWVLQERFEEVLVFANERLAQMSSGRYELIRTDEEAGSRSRRKGLGLAVIDHLGAEHRRDPKTLSGGETFYVSLSLALALADVVSAESGGVSLDTLFIDEGFGSLDPETLQVVMAEIERLRAGGRSVGIVSHVEELKSQIPDQIRIRRSPAGGSTLAVST</sequence>
<dbReference type="PANTHER" id="PTHR32114">
    <property type="entry name" value="ABC TRANSPORTER ABCH.3"/>
    <property type="match status" value="1"/>
</dbReference>
<dbReference type="Pfam" id="PF13476">
    <property type="entry name" value="AAA_23"/>
    <property type="match status" value="1"/>
</dbReference>
<comment type="similarity">
    <text evidence="1">Belongs to the SMC family. SbcC subfamily.</text>
</comment>
<feature type="compositionally biased region" description="Pro residues" evidence="5">
    <location>
        <begin position="232"/>
        <end position="244"/>
    </location>
</feature>
<name>A0A3P1V837_9ACTO</name>
<dbReference type="Gene3D" id="3.40.50.300">
    <property type="entry name" value="P-loop containing nucleotide triphosphate hydrolases"/>
    <property type="match status" value="2"/>
</dbReference>
<dbReference type="RefSeq" id="WP_124932951.1">
    <property type="nucleotide sequence ID" value="NZ_RQZC01000002.1"/>
</dbReference>
<feature type="region of interest" description="Disordered" evidence="5">
    <location>
        <begin position="278"/>
        <end position="311"/>
    </location>
</feature>
<evidence type="ECO:0000313" key="8">
    <source>
        <dbReference type="Proteomes" id="UP000271272"/>
    </source>
</evidence>
<feature type="compositionally biased region" description="Low complexity" evidence="5">
    <location>
        <begin position="389"/>
        <end position="425"/>
    </location>
</feature>
<dbReference type="InterPro" id="IPR027417">
    <property type="entry name" value="P-loop_NTPase"/>
</dbReference>
<proteinExistence type="inferred from homology"/>
<dbReference type="GO" id="GO:0016887">
    <property type="term" value="F:ATP hydrolysis activity"/>
    <property type="evidence" value="ECO:0007669"/>
    <property type="project" value="InterPro"/>
</dbReference>
<evidence type="ECO:0000313" key="7">
    <source>
        <dbReference type="EMBL" id="RRD30309.1"/>
    </source>
</evidence>
<feature type="domain" description="Rad50/SbcC-type AAA" evidence="6">
    <location>
        <begin position="5"/>
        <end position="203"/>
    </location>
</feature>
<feature type="compositionally biased region" description="Low complexity" evidence="5">
    <location>
        <begin position="293"/>
        <end position="303"/>
    </location>
</feature>